<comment type="caution">
    <text evidence="1">The sequence shown here is derived from an EMBL/GenBank/DDBJ whole genome shotgun (WGS) entry which is preliminary data.</text>
</comment>
<dbReference type="OrthoDB" id="10056424at2759"/>
<organism evidence="1 2">
    <name type="scientific">Leptotrombidium deliense</name>
    <dbReference type="NCBI Taxonomy" id="299467"/>
    <lineage>
        <taxon>Eukaryota</taxon>
        <taxon>Metazoa</taxon>
        <taxon>Ecdysozoa</taxon>
        <taxon>Arthropoda</taxon>
        <taxon>Chelicerata</taxon>
        <taxon>Arachnida</taxon>
        <taxon>Acari</taxon>
        <taxon>Acariformes</taxon>
        <taxon>Trombidiformes</taxon>
        <taxon>Prostigmata</taxon>
        <taxon>Anystina</taxon>
        <taxon>Parasitengona</taxon>
        <taxon>Trombiculoidea</taxon>
        <taxon>Trombiculidae</taxon>
        <taxon>Leptotrombidium</taxon>
    </lineage>
</organism>
<protein>
    <submittedName>
        <fullName evidence="1">Uncharacterized protein</fullName>
    </submittedName>
</protein>
<dbReference type="VEuPathDB" id="VectorBase:LDEU012923"/>
<dbReference type="EMBL" id="NCKV01029922">
    <property type="protein sequence ID" value="RWS19117.1"/>
    <property type="molecule type" value="Genomic_DNA"/>
</dbReference>
<reference evidence="1 2" key="1">
    <citation type="journal article" date="2018" name="Gigascience">
        <title>Genomes of trombidid mites reveal novel predicted allergens and laterally-transferred genes associated with secondary metabolism.</title>
        <authorList>
            <person name="Dong X."/>
            <person name="Chaisiri K."/>
            <person name="Xia D."/>
            <person name="Armstrong S.D."/>
            <person name="Fang Y."/>
            <person name="Donnelly M.J."/>
            <person name="Kadowaki T."/>
            <person name="McGarry J.W."/>
            <person name="Darby A.C."/>
            <person name="Makepeace B.L."/>
        </authorList>
    </citation>
    <scope>NUCLEOTIDE SEQUENCE [LARGE SCALE GENOMIC DNA]</scope>
    <source>
        <strain evidence="1">UoL-UT</strain>
    </source>
</reference>
<evidence type="ECO:0000313" key="1">
    <source>
        <dbReference type="EMBL" id="RWS19117.1"/>
    </source>
</evidence>
<dbReference type="Gene3D" id="2.40.70.10">
    <property type="entry name" value="Acid Proteases"/>
    <property type="match status" value="1"/>
</dbReference>
<evidence type="ECO:0000313" key="2">
    <source>
        <dbReference type="Proteomes" id="UP000288716"/>
    </source>
</evidence>
<dbReference type="InterPro" id="IPR021109">
    <property type="entry name" value="Peptidase_aspartic_dom_sf"/>
</dbReference>
<gene>
    <name evidence="1" type="ORF">B4U80_14504</name>
</gene>
<keyword evidence="2" id="KW-1185">Reference proteome</keyword>
<dbReference type="AlphaFoldDB" id="A0A443RUT0"/>
<proteinExistence type="predicted"/>
<accession>A0A443RUT0</accession>
<dbReference type="SUPFAM" id="SSF50630">
    <property type="entry name" value="Acid proteases"/>
    <property type="match status" value="1"/>
</dbReference>
<name>A0A443RUT0_9ACAR</name>
<sequence>MDSGSKKNIISYEFALKNNCKITPASTLLRVVNGSLVHPKGKVTLDLQIGEKFYELSALVVQNFTYDLLLGIDFWNEAKVNINFENRTLKIGSFVHKIDCSFFNPSPVLVCVNKDTIVPRWSERVLRIRTRTKEPQLMIESSPTAFTRHGVM</sequence>
<dbReference type="Proteomes" id="UP000288716">
    <property type="component" value="Unassembled WGS sequence"/>
</dbReference>
<feature type="non-terminal residue" evidence="1">
    <location>
        <position position="152"/>
    </location>
</feature>
<dbReference type="CDD" id="cd00303">
    <property type="entry name" value="retropepsin_like"/>
    <property type="match status" value="1"/>
</dbReference>